<dbReference type="Gene3D" id="1.10.630.10">
    <property type="entry name" value="Cytochrome P450"/>
    <property type="match status" value="1"/>
</dbReference>
<keyword evidence="8 9" id="KW-0472">Membrane</keyword>
<name>A0AAD7TU16_9APHY</name>
<dbReference type="SUPFAM" id="SSF48264">
    <property type="entry name" value="Cytochrome P450"/>
    <property type="match status" value="1"/>
</dbReference>
<evidence type="ECO:0000256" key="9">
    <source>
        <dbReference type="SAM" id="Phobius"/>
    </source>
</evidence>
<dbReference type="GO" id="GO:0020037">
    <property type="term" value="F:heme binding"/>
    <property type="evidence" value="ECO:0007669"/>
    <property type="project" value="InterPro"/>
</dbReference>
<evidence type="ECO:0000256" key="2">
    <source>
        <dbReference type="ARBA" id="ARBA00010617"/>
    </source>
</evidence>
<keyword evidence="5 9" id="KW-1133">Transmembrane helix</keyword>
<dbReference type="InterPro" id="IPR001128">
    <property type="entry name" value="Cyt_P450"/>
</dbReference>
<dbReference type="GO" id="GO:0004497">
    <property type="term" value="F:monooxygenase activity"/>
    <property type="evidence" value="ECO:0007669"/>
    <property type="project" value="InterPro"/>
</dbReference>
<dbReference type="PANTHER" id="PTHR24296">
    <property type="entry name" value="CYTOCHROME P450"/>
    <property type="match status" value="1"/>
</dbReference>
<dbReference type="GO" id="GO:0016020">
    <property type="term" value="C:membrane"/>
    <property type="evidence" value="ECO:0007669"/>
    <property type="project" value="UniProtKB-SubCell"/>
</dbReference>
<reference evidence="10" key="1">
    <citation type="submission" date="2022-11" db="EMBL/GenBank/DDBJ databases">
        <title>Genome Sequence of Cubamyces cubensis.</title>
        <authorList>
            <person name="Buettner E."/>
        </authorList>
    </citation>
    <scope>NUCLEOTIDE SEQUENCE</scope>
    <source>
        <strain evidence="10">MPL-01</strain>
    </source>
</reference>
<comment type="subcellular location">
    <subcellularLocation>
        <location evidence="1">Membrane</location>
        <topology evidence="1">Multi-pass membrane protein</topology>
    </subcellularLocation>
</comment>
<dbReference type="GO" id="GO:0005506">
    <property type="term" value="F:iron ion binding"/>
    <property type="evidence" value="ECO:0007669"/>
    <property type="project" value="InterPro"/>
</dbReference>
<dbReference type="GO" id="GO:0016705">
    <property type="term" value="F:oxidoreductase activity, acting on paired donors, with incorporation or reduction of molecular oxygen"/>
    <property type="evidence" value="ECO:0007669"/>
    <property type="project" value="InterPro"/>
</dbReference>
<gene>
    <name evidence="10" type="ORF">ONZ51_g5633</name>
</gene>
<evidence type="ECO:0000256" key="1">
    <source>
        <dbReference type="ARBA" id="ARBA00004141"/>
    </source>
</evidence>
<comment type="caution">
    <text evidence="10">The sequence shown here is derived from an EMBL/GenBank/DDBJ whole genome shotgun (WGS) entry which is preliminary data.</text>
</comment>
<accession>A0AAD7TU16</accession>
<evidence type="ECO:0000256" key="8">
    <source>
        <dbReference type="ARBA" id="ARBA00023136"/>
    </source>
</evidence>
<proteinExistence type="inferred from homology"/>
<comment type="similarity">
    <text evidence="2">Belongs to the cytochrome P450 family.</text>
</comment>
<dbReference type="Pfam" id="PF01040">
    <property type="entry name" value="UbiA"/>
    <property type="match status" value="1"/>
</dbReference>
<evidence type="ECO:0000256" key="3">
    <source>
        <dbReference type="ARBA" id="ARBA00022692"/>
    </source>
</evidence>
<evidence type="ECO:0000256" key="4">
    <source>
        <dbReference type="ARBA" id="ARBA00022723"/>
    </source>
</evidence>
<dbReference type="Pfam" id="PF00067">
    <property type="entry name" value="p450"/>
    <property type="match status" value="1"/>
</dbReference>
<sequence>MVGSSRKLAYGIHTMYLFTKSDHPTILFPIMLFAWCSSRNASYTSLLNAGIWTYMHLLQFCISSQVLSPEEDAVNKPWRPIPARRITLARASVLRWTLLISCLLLSICYGVAKPGAIFAVGILLHNELKLDAHWLSRNVLVALAYAVLDAGATCIAQLGRPETVSSSTIRAHYLSIAIVLTTVHAQDFRDEVGDRIAQRLTIPIVMPEIGRYQIESRVLSLALVCLGIVVGMRFYSLRIASSDHTSYVLYCTIEGALGALCNSSTPKSHREGGKYVMSDVNSALVPEFSTFSLISAATTGLFNQTGDNNRVWHSVLVPGNLCNPSLLALGMICLSVTLLAIVYKDRYIGTRPLHGIPGPRGYPIVGNFLQVIPWHGQSLEWLKYMSDTYGSLCTFTLPIYGRGILVKHPEWIAHVRQHDMVRYAHGPNEIALMSEFPGSRVPIASVGTEWRLSRKAIHPIFTTKAFSDHVIHAINQVIPITRELLRDASMKGKAIDWNDLAGRMTLKIFTLSSMALDTGSLQSTSECLTVPDTVCEAIAELNQISSSRLFNPFWKITELFTGERVRFNRARAHVQNLVDDIIQTRKIQLTEHPDDFTHDWLSRLLKDAAFDDSTLLRDILVVFMFAGSDNTRNAFAWSLYSLANSPVWLTRMREEAAKNQRDGGTVAYGDLRLFPVHQAVFFETIRMWPGIPKNGRIALCDDVLPALPVQGLPALEIKKNDFIFWSDYHTMRDETVWGPDADTFNPGRHLDANGNFIRPTAPHFIGFGGPGPRLCSPAMQLVTYEFVACWAGIVPYFDFECLTYDSETGRKVEAPRVAEAFTPAMAGPLMVKVKQRTGGQAKTIWPDPSTGTTQMCNPVDYHAGWYNLAEHDLGLKIGVVEFPTATYDMARV</sequence>
<protein>
    <recommendedName>
        <fullName evidence="12">Cytochrome P450</fullName>
    </recommendedName>
</protein>
<dbReference type="InterPro" id="IPR000537">
    <property type="entry name" value="UbiA_prenyltransferase"/>
</dbReference>
<dbReference type="CDD" id="cd13965">
    <property type="entry name" value="PT_UbiA_3"/>
    <property type="match status" value="1"/>
</dbReference>
<dbReference type="EMBL" id="JAPEVG010000124">
    <property type="protein sequence ID" value="KAJ8482009.1"/>
    <property type="molecule type" value="Genomic_DNA"/>
</dbReference>
<keyword evidence="6" id="KW-0560">Oxidoreductase</keyword>
<keyword evidence="11" id="KW-1185">Reference proteome</keyword>
<keyword evidence="3 9" id="KW-0812">Transmembrane</keyword>
<feature type="transmembrane region" description="Helical" evidence="9">
    <location>
        <begin position="93"/>
        <end position="112"/>
    </location>
</feature>
<evidence type="ECO:0000256" key="5">
    <source>
        <dbReference type="ARBA" id="ARBA00022989"/>
    </source>
</evidence>
<organism evidence="10 11">
    <name type="scientific">Trametes cubensis</name>
    <dbReference type="NCBI Taxonomy" id="1111947"/>
    <lineage>
        <taxon>Eukaryota</taxon>
        <taxon>Fungi</taxon>
        <taxon>Dikarya</taxon>
        <taxon>Basidiomycota</taxon>
        <taxon>Agaricomycotina</taxon>
        <taxon>Agaricomycetes</taxon>
        <taxon>Polyporales</taxon>
        <taxon>Polyporaceae</taxon>
        <taxon>Trametes</taxon>
    </lineage>
</organism>
<keyword evidence="4" id="KW-0479">Metal-binding</keyword>
<dbReference type="InterPro" id="IPR036396">
    <property type="entry name" value="Cyt_P450_sf"/>
</dbReference>
<evidence type="ECO:0000313" key="11">
    <source>
        <dbReference type="Proteomes" id="UP001215151"/>
    </source>
</evidence>
<dbReference type="Proteomes" id="UP001215151">
    <property type="component" value="Unassembled WGS sequence"/>
</dbReference>
<evidence type="ECO:0000313" key="10">
    <source>
        <dbReference type="EMBL" id="KAJ8482009.1"/>
    </source>
</evidence>
<dbReference type="AlphaFoldDB" id="A0AAD7TU16"/>
<evidence type="ECO:0000256" key="7">
    <source>
        <dbReference type="ARBA" id="ARBA00023004"/>
    </source>
</evidence>
<keyword evidence="7" id="KW-0408">Iron</keyword>
<dbReference type="GO" id="GO:0016765">
    <property type="term" value="F:transferase activity, transferring alkyl or aryl (other than methyl) groups"/>
    <property type="evidence" value="ECO:0007669"/>
    <property type="project" value="InterPro"/>
</dbReference>
<evidence type="ECO:0008006" key="12">
    <source>
        <dbReference type="Google" id="ProtNLM"/>
    </source>
</evidence>
<evidence type="ECO:0000256" key="6">
    <source>
        <dbReference type="ARBA" id="ARBA00023002"/>
    </source>
</evidence>